<name>A0A4V1QV28_9FIRM</name>
<accession>A0A4V1QV28</accession>
<evidence type="ECO:0000313" key="4">
    <source>
        <dbReference type="Proteomes" id="UP000291269"/>
    </source>
</evidence>
<dbReference type="GO" id="GO:0030170">
    <property type="term" value="F:pyridoxal phosphate binding"/>
    <property type="evidence" value="ECO:0007669"/>
    <property type="project" value="InterPro"/>
</dbReference>
<protein>
    <recommendedName>
        <fullName evidence="1">Aminotransferase</fullName>
        <ecNumber evidence="1">2.6.1.-</ecNumber>
    </recommendedName>
</protein>
<dbReference type="OrthoDB" id="9802328at2"/>
<dbReference type="Gene3D" id="3.40.640.10">
    <property type="entry name" value="Type I PLP-dependent aspartate aminotransferase-like (Major domain)"/>
    <property type="match status" value="1"/>
</dbReference>
<dbReference type="InterPro" id="IPR015422">
    <property type="entry name" value="PyrdxlP-dep_Trfase_small"/>
</dbReference>
<sequence>MNQRMYQLGSKRSVIREIFEFGKTRAQEIGAENVYDFSLGNPSVEPPACVKDTLLKLIEEPDQTALHGYTSAQGDLFVRRAIASHIRGNYDENADENYIYMTVGAAASLTITLSALCEEGDEVVTFAPYFTEYKVFAETAGARLVAVESDPDTFQIDFEKLEAVLGKNTRAVLVNSPNNPSGVVYNRETVARLAETLEKASEKFGHTIYLVSDEPYRELVYGGVEVPYITKFYTPSIVCYSYSKSLSLPGERIGYIYVNPKTEGAKELYLAVCGAGRALGYVCAPSLFQKLVARCVGKTSDVSVYRKNRDTLLNHLTKCGFSCVRPDGAFYLFMKTPEPDASAFCERAKKYDLLLVPGDDFGCKGYVRIAYCVSPDMIARALPAFEKLAKEYSL</sequence>
<dbReference type="InterPro" id="IPR004839">
    <property type="entry name" value="Aminotransferase_I/II_large"/>
</dbReference>
<dbReference type="Gene3D" id="3.90.1150.10">
    <property type="entry name" value="Aspartate Aminotransferase, domain 1"/>
    <property type="match status" value="2"/>
</dbReference>
<dbReference type="EMBL" id="SDOZ01000002">
    <property type="protein sequence ID" value="RXZ61206.1"/>
    <property type="molecule type" value="Genomic_DNA"/>
</dbReference>
<organism evidence="3 4">
    <name type="scientific">Candidatus Borkfalkia ceftriaxoniphila</name>
    <dbReference type="NCBI Taxonomy" id="2508949"/>
    <lineage>
        <taxon>Bacteria</taxon>
        <taxon>Bacillati</taxon>
        <taxon>Bacillota</taxon>
        <taxon>Clostridia</taxon>
        <taxon>Christensenellales</taxon>
        <taxon>Christensenellaceae</taxon>
        <taxon>Candidatus Borkfalkia</taxon>
    </lineage>
</organism>
<dbReference type="SUPFAM" id="SSF53383">
    <property type="entry name" value="PLP-dependent transferases"/>
    <property type="match status" value="1"/>
</dbReference>
<feature type="domain" description="Aminotransferase class I/classII large" evidence="2">
    <location>
        <begin position="33"/>
        <end position="383"/>
    </location>
</feature>
<dbReference type="CDD" id="cd00609">
    <property type="entry name" value="AAT_like"/>
    <property type="match status" value="1"/>
</dbReference>
<dbReference type="PANTHER" id="PTHR42691:SF1">
    <property type="entry name" value="ASPARTATE AMINOTRANSFERASE YHDR-RELATED"/>
    <property type="match status" value="1"/>
</dbReference>
<dbReference type="InterPro" id="IPR004838">
    <property type="entry name" value="NHTrfase_class1_PyrdxlP-BS"/>
</dbReference>
<dbReference type="EC" id="2.6.1.-" evidence="1"/>
<evidence type="ECO:0000256" key="1">
    <source>
        <dbReference type="RuleBase" id="RU000481"/>
    </source>
</evidence>
<dbReference type="RefSeq" id="WP_129223662.1">
    <property type="nucleotide sequence ID" value="NZ_SDOZ01000002.1"/>
</dbReference>
<comment type="cofactor">
    <cofactor evidence="1">
        <name>pyridoxal 5'-phosphate</name>
        <dbReference type="ChEBI" id="CHEBI:597326"/>
    </cofactor>
</comment>
<reference evidence="3 4" key="1">
    <citation type="journal article" date="2019" name="Gut">
        <title>Antibiotics-induced monodominance of a novel gut bacterial order.</title>
        <authorList>
            <person name="Hildebrand F."/>
            <person name="Moitinho-Silva L."/>
            <person name="Blasche S."/>
            <person name="Jahn M.T."/>
            <person name="Gossmann T.I."/>
            <person name="Heuerta-Cepas J."/>
            <person name="Hercog R."/>
            <person name="Luetge M."/>
            <person name="Bahram M."/>
            <person name="Pryszlak A."/>
            <person name="Alves R.J."/>
            <person name="Waszak S.M."/>
            <person name="Zhu A."/>
            <person name="Ye L."/>
            <person name="Costea P.I."/>
            <person name="Aalvink S."/>
            <person name="Belzer C."/>
            <person name="Forslund S.K."/>
            <person name="Sunagawa S."/>
            <person name="Hentschel U."/>
            <person name="Merten C."/>
            <person name="Patil K.R."/>
            <person name="Benes V."/>
            <person name="Bork P."/>
        </authorList>
    </citation>
    <scope>NUCLEOTIDE SEQUENCE [LARGE SCALE GENOMIC DNA]</scope>
    <source>
        <strain evidence="3 4">HDS1380</strain>
    </source>
</reference>
<dbReference type="GO" id="GO:0008483">
    <property type="term" value="F:transaminase activity"/>
    <property type="evidence" value="ECO:0007669"/>
    <property type="project" value="UniProtKB-KW"/>
</dbReference>
<keyword evidence="1 3" id="KW-0808">Transferase</keyword>
<dbReference type="InterPro" id="IPR015421">
    <property type="entry name" value="PyrdxlP-dep_Trfase_major"/>
</dbReference>
<dbReference type="InterPro" id="IPR015424">
    <property type="entry name" value="PyrdxlP-dep_Trfase"/>
</dbReference>
<dbReference type="Pfam" id="PF00155">
    <property type="entry name" value="Aminotran_1_2"/>
    <property type="match status" value="1"/>
</dbReference>
<gene>
    <name evidence="3" type="ORF">ESZ91_02140</name>
</gene>
<comment type="similarity">
    <text evidence="1">Belongs to the class-I pyridoxal-phosphate-dependent aminotransferase family.</text>
</comment>
<evidence type="ECO:0000259" key="2">
    <source>
        <dbReference type="Pfam" id="PF00155"/>
    </source>
</evidence>
<dbReference type="AlphaFoldDB" id="A0A4V1QV28"/>
<keyword evidence="4" id="KW-1185">Reference proteome</keyword>
<evidence type="ECO:0000313" key="3">
    <source>
        <dbReference type="EMBL" id="RXZ61206.1"/>
    </source>
</evidence>
<keyword evidence="1 3" id="KW-0032">Aminotransferase</keyword>
<dbReference type="PROSITE" id="PS00105">
    <property type="entry name" value="AA_TRANSFER_CLASS_1"/>
    <property type="match status" value="1"/>
</dbReference>
<dbReference type="Proteomes" id="UP000291269">
    <property type="component" value="Unassembled WGS sequence"/>
</dbReference>
<proteinExistence type="inferred from homology"/>
<comment type="caution">
    <text evidence="3">The sequence shown here is derived from an EMBL/GenBank/DDBJ whole genome shotgun (WGS) entry which is preliminary data.</text>
</comment>
<dbReference type="PANTHER" id="PTHR42691">
    <property type="entry name" value="ASPARTATE AMINOTRANSFERASE YHDR-RELATED"/>
    <property type="match status" value="1"/>
</dbReference>
<dbReference type="NCBIfam" id="NF005305">
    <property type="entry name" value="PRK06836.1"/>
    <property type="match status" value="1"/>
</dbReference>